<comment type="caution">
    <text evidence="2">The sequence shown here is derived from an EMBL/GenBank/DDBJ whole genome shotgun (WGS) entry which is preliminary data.</text>
</comment>
<accession>A0A9W9BYN9</accession>
<feature type="compositionally biased region" description="Basic and acidic residues" evidence="1">
    <location>
        <begin position="133"/>
        <end position="149"/>
    </location>
</feature>
<organism evidence="2 3">
    <name type="scientific">Didymella glomerata</name>
    <dbReference type="NCBI Taxonomy" id="749621"/>
    <lineage>
        <taxon>Eukaryota</taxon>
        <taxon>Fungi</taxon>
        <taxon>Dikarya</taxon>
        <taxon>Ascomycota</taxon>
        <taxon>Pezizomycotina</taxon>
        <taxon>Dothideomycetes</taxon>
        <taxon>Pleosporomycetidae</taxon>
        <taxon>Pleosporales</taxon>
        <taxon>Pleosporineae</taxon>
        <taxon>Didymellaceae</taxon>
        <taxon>Didymella</taxon>
    </lineage>
</organism>
<gene>
    <name evidence="2" type="ORF">N0V87_007710</name>
</gene>
<name>A0A9W9BYN9_9PLEO</name>
<dbReference type="OrthoDB" id="5418867at2759"/>
<proteinExistence type="predicted"/>
<evidence type="ECO:0000313" key="3">
    <source>
        <dbReference type="Proteomes" id="UP001140562"/>
    </source>
</evidence>
<sequence>MSRKWTPELDAILLGGVFEECQISFGKALCEKIAERVRAAGVEGFTECTPKSVENRLYMWKKKNATATTASGDAPASTPKKAAAKSKKEPATPKAKTPRAKKGAAKVKAEEEADGELTPSVRRKRSAESEEAGQEKKVKLEQDVHREDSTGEAEEEV</sequence>
<dbReference type="EMBL" id="JAPEUV010000097">
    <property type="protein sequence ID" value="KAJ4333323.1"/>
    <property type="molecule type" value="Genomic_DNA"/>
</dbReference>
<feature type="compositionally biased region" description="Basic residues" evidence="1">
    <location>
        <begin position="96"/>
        <end position="105"/>
    </location>
</feature>
<evidence type="ECO:0000256" key="1">
    <source>
        <dbReference type="SAM" id="MobiDB-lite"/>
    </source>
</evidence>
<dbReference type="AlphaFoldDB" id="A0A9W9BYN9"/>
<keyword evidence="3" id="KW-1185">Reference proteome</keyword>
<feature type="region of interest" description="Disordered" evidence="1">
    <location>
        <begin position="66"/>
        <end position="157"/>
    </location>
</feature>
<dbReference type="Proteomes" id="UP001140562">
    <property type="component" value="Unassembled WGS sequence"/>
</dbReference>
<protein>
    <submittedName>
        <fullName evidence="2">Uncharacterized protein</fullName>
    </submittedName>
</protein>
<reference evidence="2" key="1">
    <citation type="submission" date="2022-10" db="EMBL/GenBank/DDBJ databases">
        <title>Tapping the CABI collections for fungal endophytes: first genome assemblies for Collariella, Neodidymelliopsis, Ascochyta clinopodiicola, Didymella pomorum, Didymosphaeria variabile, Neocosmospora piperis and Neocucurbitaria cava.</title>
        <authorList>
            <person name="Hill R."/>
        </authorList>
    </citation>
    <scope>NUCLEOTIDE SEQUENCE</scope>
    <source>
        <strain evidence="2">IMI 360193</strain>
    </source>
</reference>
<evidence type="ECO:0000313" key="2">
    <source>
        <dbReference type="EMBL" id="KAJ4333323.1"/>
    </source>
</evidence>